<sequence>MSRRGNCHDRAVAESFFQLLKRERIRRKTYLTRDDARRGVFEYIEMFYNPKRKHTNNGMLSPVDFEIRQQKLKQAGV</sequence>
<name>A0A2R8AZ64_9RHOB</name>
<dbReference type="InterPro" id="IPR050900">
    <property type="entry name" value="Transposase_IS3/IS150/IS904"/>
</dbReference>
<dbReference type="InterPro" id="IPR001584">
    <property type="entry name" value="Integrase_cat-core"/>
</dbReference>
<evidence type="ECO:0000259" key="1">
    <source>
        <dbReference type="Pfam" id="PF13333"/>
    </source>
</evidence>
<dbReference type="InterPro" id="IPR012337">
    <property type="entry name" value="RNaseH-like_sf"/>
</dbReference>
<dbReference type="SUPFAM" id="SSF53098">
    <property type="entry name" value="Ribonuclease H-like"/>
    <property type="match status" value="1"/>
</dbReference>
<organism evidence="2 3">
    <name type="scientific">Pseudoprimorskyibacter insulae</name>
    <dbReference type="NCBI Taxonomy" id="1695997"/>
    <lineage>
        <taxon>Bacteria</taxon>
        <taxon>Pseudomonadati</taxon>
        <taxon>Pseudomonadota</taxon>
        <taxon>Alphaproteobacteria</taxon>
        <taxon>Rhodobacterales</taxon>
        <taxon>Paracoccaceae</taxon>
        <taxon>Pseudoprimorskyibacter</taxon>
    </lineage>
</organism>
<evidence type="ECO:0000313" key="2">
    <source>
        <dbReference type="EMBL" id="SPF81325.1"/>
    </source>
</evidence>
<dbReference type="PANTHER" id="PTHR46889:SF4">
    <property type="entry name" value="TRANSPOSASE INSO FOR INSERTION SEQUENCE ELEMENT IS911B-RELATED"/>
    <property type="match status" value="1"/>
</dbReference>
<protein>
    <recommendedName>
        <fullName evidence="1">Integrase catalytic domain-containing protein</fullName>
    </recommendedName>
</protein>
<dbReference type="Proteomes" id="UP000244904">
    <property type="component" value="Unassembled WGS sequence"/>
</dbReference>
<keyword evidence="3" id="KW-1185">Reference proteome</keyword>
<dbReference type="Pfam" id="PF13333">
    <property type="entry name" value="rve_2"/>
    <property type="match status" value="1"/>
</dbReference>
<dbReference type="GO" id="GO:0015074">
    <property type="term" value="P:DNA integration"/>
    <property type="evidence" value="ECO:0007669"/>
    <property type="project" value="InterPro"/>
</dbReference>
<dbReference type="PANTHER" id="PTHR46889">
    <property type="entry name" value="TRANSPOSASE INSF FOR INSERTION SEQUENCE IS3B-RELATED"/>
    <property type="match status" value="1"/>
</dbReference>
<feature type="domain" description="Integrase catalytic" evidence="1">
    <location>
        <begin position="14"/>
        <end position="67"/>
    </location>
</feature>
<gene>
    <name evidence="2" type="ORF">PRI8871_03148</name>
</gene>
<dbReference type="EMBL" id="OMOJ01000008">
    <property type="protein sequence ID" value="SPF81325.1"/>
    <property type="molecule type" value="Genomic_DNA"/>
</dbReference>
<accession>A0A2R8AZ64</accession>
<evidence type="ECO:0000313" key="3">
    <source>
        <dbReference type="Proteomes" id="UP000244904"/>
    </source>
</evidence>
<reference evidence="3" key="1">
    <citation type="submission" date="2018-03" db="EMBL/GenBank/DDBJ databases">
        <authorList>
            <person name="Rodrigo-Torres L."/>
            <person name="Arahal R. D."/>
            <person name="Lucena T."/>
        </authorList>
    </citation>
    <scope>NUCLEOTIDE SEQUENCE [LARGE SCALE GENOMIC DNA]</scope>
    <source>
        <strain evidence="3">CECT 8871</strain>
    </source>
</reference>
<dbReference type="AlphaFoldDB" id="A0A2R8AZ64"/>
<proteinExistence type="predicted"/>